<dbReference type="GO" id="GO:0005667">
    <property type="term" value="C:transcription regulator complex"/>
    <property type="evidence" value="ECO:0007669"/>
    <property type="project" value="TreeGrafter"/>
</dbReference>
<dbReference type="SUPFAM" id="SSF46689">
    <property type="entry name" value="Homeodomain-like"/>
    <property type="match status" value="1"/>
</dbReference>
<dbReference type="GO" id="GO:0006915">
    <property type="term" value="P:apoptotic process"/>
    <property type="evidence" value="ECO:0007669"/>
    <property type="project" value="UniProtKB-KW"/>
</dbReference>
<evidence type="ECO:0000256" key="13">
    <source>
        <dbReference type="ARBA" id="ARBA00023242"/>
    </source>
</evidence>
<dbReference type="SMART" id="SM00389">
    <property type="entry name" value="HOX"/>
    <property type="match status" value="1"/>
</dbReference>
<sequence>MAPSFSPEQIACVCEVLLQGGSVERLASFLATLPSWPALQGQESVLKARAAVAFHQGRFPELYALLEGFPFSPRSHPLLQQLWLRAHYLEAERQRGRPLGAWASTASAASFPCPEPSGTEKRPATASRKQLVLKFHASHREKSRSVLREWYCHKPYPSPREKRDLAAATGLTATQVSNWFKNRRQRDRAAQCQDREGGEVGGPQFVSSDRILDAAFPGSDDDLSPPGSPSTPYTLRLHHHPPIMTLQRGCQF</sequence>
<dbReference type="Proteomes" id="UP000829720">
    <property type="component" value="Unassembled WGS sequence"/>
</dbReference>
<dbReference type="InterPro" id="IPR031701">
    <property type="entry name" value="SIX1_SD"/>
</dbReference>
<keyword evidence="6" id="KW-0678">Repressor</keyword>
<organism evidence="17 18">
    <name type="scientific">Albula goreensis</name>
    <dbReference type="NCBI Taxonomy" id="1534307"/>
    <lineage>
        <taxon>Eukaryota</taxon>
        <taxon>Metazoa</taxon>
        <taxon>Chordata</taxon>
        <taxon>Craniata</taxon>
        <taxon>Vertebrata</taxon>
        <taxon>Euteleostomi</taxon>
        <taxon>Actinopterygii</taxon>
        <taxon>Neopterygii</taxon>
        <taxon>Teleostei</taxon>
        <taxon>Albuliformes</taxon>
        <taxon>Albulidae</taxon>
        <taxon>Albula</taxon>
    </lineage>
</organism>
<dbReference type="GO" id="GO:0048741">
    <property type="term" value="P:skeletal muscle fiber development"/>
    <property type="evidence" value="ECO:0007669"/>
    <property type="project" value="TreeGrafter"/>
</dbReference>
<accession>A0A8T3DAV1</accession>
<dbReference type="AlphaFoldDB" id="A0A8T3DAV1"/>
<keyword evidence="18" id="KW-1185">Reference proteome</keyword>
<comment type="subcellular location">
    <subcellularLocation>
        <location evidence="2">Cytoplasm</location>
    </subcellularLocation>
    <subcellularLocation>
        <location evidence="1 14">Nucleus</location>
    </subcellularLocation>
</comment>
<dbReference type="InterPro" id="IPR009057">
    <property type="entry name" value="Homeodomain-like_sf"/>
</dbReference>
<keyword evidence="11" id="KW-0010">Activator</keyword>
<name>A0A8T3DAV1_9TELE</name>
<dbReference type="PROSITE" id="PS00027">
    <property type="entry name" value="HOMEOBOX_1"/>
    <property type="match status" value="1"/>
</dbReference>
<evidence type="ECO:0000256" key="8">
    <source>
        <dbReference type="ARBA" id="ARBA00023015"/>
    </source>
</evidence>
<dbReference type="Pfam" id="PF16878">
    <property type="entry name" value="SIX1_SD"/>
    <property type="match status" value="1"/>
</dbReference>
<dbReference type="Gene3D" id="1.10.10.60">
    <property type="entry name" value="Homeodomain-like"/>
    <property type="match status" value="1"/>
</dbReference>
<keyword evidence="7" id="KW-0053">Apoptosis</keyword>
<gene>
    <name evidence="17" type="ORF">AGOR_G00121580</name>
</gene>
<evidence type="ECO:0000256" key="10">
    <source>
        <dbReference type="ARBA" id="ARBA00023155"/>
    </source>
</evidence>
<keyword evidence="4" id="KW-0217">Developmental protein</keyword>
<comment type="similarity">
    <text evidence="3">Belongs to the SIX/Sine oculis homeobox family.</text>
</comment>
<evidence type="ECO:0000256" key="7">
    <source>
        <dbReference type="ARBA" id="ARBA00022703"/>
    </source>
</evidence>
<dbReference type="InterPro" id="IPR017970">
    <property type="entry name" value="Homeobox_CS"/>
</dbReference>
<keyword evidence="13 14" id="KW-0539">Nucleus</keyword>
<dbReference type="PANTHER" id="PTHR10390:SF13">
    <property type="entry name" value="HOMEOBOX PROTEIN SIX1"/>
    <property type="match status" value="1"/>
</dbReference>
<dbReference type="Pfam" id="PF05920">
    <property type="entry name" value="Homeobox_KN"/>
    <property type="match status" value="1"/>
</dbReference>
<keyword evidence="9 14" id="KW-0238">DNA-binding</keyword>
<dbReference type="GO" id="GO:0005737">
    <property type="term" value="C:cytoplasm"/>
    <property type="evidence" value="ECO:0007669"/>
    <property type="project" value="UniProtKB-SubCell"/>
</dbReference>
<evidence type="ECO:0000256" key="9">
    <source>
        <dbReference type="ARBA" id="ARBA00023125"/>
    </source>
</evidence>
<feature type="DNA-binding region" description="Homeobox" evidence="14">
    <location>
        <begin position="149"/>
        <end position="191"/>
    </location>
</feature>
<dbReference type="InterPro" id="IPR008422">
    <property type="entry name" value="KN_HD"/>
</dbReference>
<keyword evidence="12" id="KW-0804">Transcription</keyword>
<dbReference type="PANTHER" id="PTHR10390">
    <property type="entry name" value="HOMEOBOX PROTEIN SIX"/>
    <property type="match status" value="1"/>
</dbReference>
<evidence type="ECO:0000256" key="15">
    <source>
        <dbReference type="SAM" id="MobiDB-lite"/>
    </source>
</evidence>
<evidence type="ECO:0000256" key="6">
    <source>
        <dbReference type="ARBA" id="ARBA00022491"/>
    </source>
</evidence>
<evidence type="ECO:0000256" key="14">
    <source>
        <dbReference type="PROSITE-ProRule" id="PRU00108"/>
    </source>
</evidence>
<evidence type="ECO:0000313" key="18">
    <source>
        <dbReference type="Proteomes" id="UP000829720"/>
    </source>
</evidence>
<dbReference type="GO" id="GO:0000981">
    <property type="term" value="F:DNA-binding transcription factor activity, RNA polymerase II-specific"/>
    <property type="evidence" value="ECO:0007669"/>
    <property type="project" value="InterPro"/>
</dbReference>
<feature type="region of interest" description="Disordered" evidence="15">
    <location>
        <begin position="214"/>
        <end position="237"/>
    </location>
</feature>
<keyword evidence="10 14" id="KW-0371">Homeobox</keyword>
<dbReference type="InterPro" id="IPR001356">
    <property type="entry name" value="HD"/>
</dbReference>
<dbReference type="CDD" id="cd00086">
    <property type="entry name" value="homeodomain"/>
    <property type="match status" value="1"/>
</dbReference>
<keyword evidence="5" id="KW-0963">Cytoplasm</keyword>
<dbReference type="EMBL" id="JAERUA010000011">
    <property type="protein sequence ID" value="KAI1893232.1"/>
    <property type="molecule type" value="Genomic_DNA"/>
</dbReference>
<evidence type="ECO:0000256" key="2">
    <source>
        <dbReference type="ARBA" id="ARBA00004496"/>
    </source>
</evidence>
<dbReference type="PROSITE" id="PS50071">
    <property type="entry name" value="HOMEOBOX_2"/>
    <property type="match status" value="1"/>
</dbReference>
<protein>
    <recommendedName>
        <fullName evidence="16">Homeobox domain-containing protein</fullName>
    </recommendedName>
</protein>
<evidence type="ECO:0000256" key="1">
    <source>
        <dbReference type="ARBA" id="ARBA00004123"/>
    </source>
</evidence>
<evidence type="ECO:0000256" key="4">
    <source>
        <dbReference type="ARBA" id="ARBA00022473"/>
    </source>
</evidence>
<evidence type="ECO:0000256" key="11">
    <source>
        <dbReference type="ARBA" id="ARBA00023159"/>
    </source>
</evidence>
<evidence type="ECO:0000259" key="16">
    <source>
        <dbReference type="PROSITE" id="PS50071"/>
    </source>
</evidence>
<dbReference type="GO" id="GO:0014857">
    <property type="term" value="P:regulation of skeletal muscle cell proliferation"/>
    <property type="evidence" value="ECO:0007669"/>
    <property type="project" value="TreeGrafter"/>
</dbReference>
<feature type="domain" description="Homeobox" evidence="16">
    <location>
        <begin position="147"/>
        <end position="190"/>
    </location>
</feature>
<proteinExistence type="inferred from homology"/>
<evidence type="ECO:0000256" key="5">
    <source>
        <dbReference type="ARBA" id="ARBA00022490"/>
    </source>
</evidence>
<keyword evidence="8" id="KW-0805">Transcription regulation</keyword>
<evidence type="ECO:0000313" key="17">
    <source>
        <dbReference type="EMBL" id="KAI1893232.1"/>
    </source>
</evidence>
<dbReference type="OrthoDB" id="3501850at2759"/>
<comment type="caution">
    <text evidence="17">The sequence shown here is derived from an EMBL/GenBank/DDBJ whole genome shotgun (WGS) entry which is preliminary data.</text>
</comment>
<evidence type="ECO:0000256" key="3">
    <source>
        <dbReference type="ARBA" id="ARBA00008161"/>
    </source>
</evidence>
<dbReference type="FunFam" id="1.10.10.60:FF:000046">
    <property type="entry name" value="SIX homeobox 3"/>
    <property type="match status" value="1"/>
</dbReference>
<evidence type="ECO:0000256" key="12">
    <source>
        <dbReference type="ARBA" id="ARBA00023163"/>
    </source>
</evidence>
<dbReference type="GO" id="GO:0005634">
    <property type="term" value="C:nucleus"/>
    <property type="evidence" value="ECO:0007669"/>
    <property type="project" value="UniProtKB-SubCell"/>
</dbReference>
<dbReference type="GO" id="GO:0000978">
    <property type="term" value="F:RNA polymerase II cis-regulatory region sequence-specific DNA binding"/>
    <property type="evidence" value="ECO:0007669"/>
    <property type="project" value="TreeGrafter"/>
</dbReference>
<reference evidence="17" key="1">
    <citation type="submission" date="2021-01" db="EMBL/GenBank/DDBJ databases">
        <authorList>
            <person name="Zahm M."/>
            <person name="Roques C."/>
            <person name="Cabau C."/>
            <person name="Klopp C."/>
            <person name="Donnadieu C."/>
            <person name="Jouanno E."/>
            <person name="Lampietro C."/>
            <person name="Louis A."/>
            <person name="Herpin A."/>
            <person name="Echchiki A."/>
            <person name="Berthelot C."/>
            <person name="Parey E."/>
            <person name="Roest-Crollius H."/>
            <person name="Braasch I."/>
            <person name="Postlethwait J."/>
            <person name="Bobe J."/>
            <person name="Montfort J."/>
            <person name="Bouchez O."/>
            <person name="Begum T."/>
            <person name="Mejri S."/>
            <person name="Adams A."/>
            <person name="Chen W.-J."/>
            <person name="Guiguen Y."/>
        </authorList>
    </citation>
    <scope>NUCLEOTIDE SEQUENCE</scope>
    <source>
        <tissue evidence="17">Blood</tissue>
    </source>
</reference>